<evidence type="ECO:0000256" key="3">
    <source>
        <dbReference type="ARBA" id="ARBA00025596"/>
    </source>
</evidence>
<keyword evidence="2 4" id="KW-0143">Chaperone</keyword>
<dbReference type="PANTHER" id="PTHR14021">
    <property type="entry name" value="IRON-SULFUR CLUSTER CO-CHAPERONE PROTEIN HSCB"/>
    <property type="match status" value="1"/>
</dbReference>
<dbReference type="GO" id="GO:0051087">
    <property type="term" value="F:protein-folding chaperone binding"/>
    <property type="evidence" value="ECO:0007669"/>
    <property type="project" value="InterPro"/>
</dbReference>
<dbReference type="Gene3D" id="1.20.1280.20">
    <property type="entry name" value="HscB, C-terminal domain"/>
    <property type="match status" value="1"/>
</dbReference>
<reference evidence="6" key="3">
    <citation type="journal article" date="2019" name="Int. J. Syst. Evol. Microbiol.">
        <title>Polynucleobacter paneuropaeus sp. nov., characterized by six strains isolated from freshwater lakes located along a 3000 km north-south cross-section across Europe.</title>
        <authorList>
            <person name="Hoetzinger M."/>
            <person name="Schmidt J."/>
            <person name="Pitt A."/>
            <person name="Koll U."/>
            <person name="Lang E."/>
            <person name="Hahn M.W."/>
        </authorList>
    </citation>
    <scope>NUCLEOTIDE SEQUENCE</scope>
    <source>
        <strain evidence="6">MG-25-Pas1-D2</strain>
    </source>
</reference>
<proteinExistence type="inferred from homology"/>
<dbReference type="EMBL" id="CP030085">
    <property type="protein sequence ID" value="AWW50033.1"/>
    <property type="molecule type" value="Genomic_DNA"/>
</dbReference>
<dbReference type="NCBIfam" id="NF002935">
    <property type="entry name" value="PRK03578.1"/>
    <property type="match status" value="1"/>
</dbReference>
<dbReference type="GO" id="GO:0006457">
    <property type="term" value="P:protein folding"/>
    <property type="evidence" value="ECO:0007669"/>
    <property type="project" value="UniProtKB-UniRule"/>
</dbReference>
<dbReference type="HAMAP" id="MF_00682">
    <property type="entry name" value="HscB"/>
    <property type="match status" value="1"/>
</dbReference>
<dbReference type="PANTHER" id="PTHR14021:SF15">
    <property type="entry name" value="IRON-SULFUR CLUSTER CO-CHAPERONE PROTEIN HSCB"/>
    <property type="match status" value="1"/>
</dbReference>
<evidence type="ECO:0000313" key="10">
    <source>
        <dbReference type="Proteomes" id="UP000251072"/>
    </source>
</evidence>
<dbReference type="SUPFAM" id="SSF47144">
    <property type="entry name" value="HSC20 (HSCB), C-terminal oligomerisation domain"/>
    <property type="match status" value="1"/>
</dbReference>
<dbReference type="InterPro" id="IPR004640">
    <property type="entry name" value="HscB"/>
</dbReference>
<reference evidence="9" key="1">
    <citation type="submission" date="2018-06" db="EMBL/GenBank/DDBJ databases">
        <title>Description of a new Polynucleobacter species.</title>
        <authorList>
            <person name="Hahn M.W."/>
        </authorList>
    </citation>
    <scope>NUCLEOTIDE SEQUENCE [LARGE SCALE GENOMIC DNA]</scope>
    <source>
        <strain evidence="9">MG-25-Pas1-D2</strain>
    </source>
</reference>
<evidence type="ECO:0000256" key="4">
    <source>
        <dbReference type="HAMAP-Rule" id="MF_00682"/>
    </source>
</evidence>
<dbReference type="Gene3D" id="1.10.287.110">
    <property type="entry name" value="DnaJ domain"/>
    <property type="match status" value="1"/>
</dbReference>
<evidence type="ECO:0000313" key="7">
    <source>
        <dbReference type="EMBL" id="MBT8550481.1"/>
    </source>
</evidence>
<dbReference type="RefSeq" id="WP_112203461.1">
    <property type="nucleotide sequence ID" value="NZ_CP049680.1"/>
</dbReference>
<dbReference type="PROSITE" id="PS50076">
    <property type="entry name" value="DNAJ_2"/>
    <property type="match status" value="1"/>
</dbReference>
<organism evidence="6 9">
    <name type="scientific">Polynucleobacter paneuropaeus</name>
    <dbReference type="NCBI Taxonomy" id="2527775"/>
    <lineage>
        <taxon>Bacteria</taxon>
        <taxon>Pseudomonadati</taxon>
        <taxon>Pseudomonadota</taxon>
        <taxon>Betaproteobacteria</taxon>
        <taxon>Burkholderiales</taxon>
        <taxon>Burkholderiaceae</taxon>
        <taxon>Polynucleobacter</taxon>
    </lineage>
</organism>
<reference evidence="7" key="4">
    <citation type="journal article" date="2021" name="Genome Biol. Evol.">
        <title>Continental-Scale Gene Flow Prevents Allopatric Divergence of Pelagic Freshwater Bacteria.</title>
        <authorList>
            <person name="Hoetzinger M."/>
            <person name="Pitt A."/>
            <person name="Huemer A."/>
            <person name="Hahn M.W."/>
        </authorList>
    </citation>
    <scope>NUCLEOTIDE SEQUENCE</scope>
    <source>
        <strain evidence="7">SM1-W8</strain>
    </source>
</reference>
<reference evidence="8 10" key="2">
    <citation type="submission" date="2018-06" db="EMBL/GenBank/DDBJ databases">
        <title>Genome of strain Polynucleobacter sp. FUKU-NW-11.</title>
        <authorList>
            <person name="Hahn M.W."/>
        </authorList>
    </citation>
    <scope>NUCLEOTIDE SEQUENCE [LARGE SCALE GENOMIC DNA]</scope>
    <source>
        <strain evidence="8">FUKU-NW-11</strain>
        <strain evidence="10">FUKU-NW11</strain>
    </source>
</reference>
<comment type="similarity">
    <text evidence="1 4">Belongs to the HscB family.</text>
</comment>
<keyword evidence="10" id="KW-1185">Reference proteome</keyword>
<comment type="subunit">
    <text evidence="4">Interacts with HscA and stimulates its ATPase activity.</text>
</comment>
<dbReference type="Proteomes" id="UP000251072">
    <property type="component" value="Unassembled WGS sequence"/>
</dbReference>
<evidence type="ECO:0000313" key="8">
    <source>
        <dbReference type="EMBL" id="RAZ41968.1"/>
    </source>
</evidence>
<dbReference type="AlphaFoldDB" id="A0A2Z4JTN0"/>
<protein>
    <recommendedName>
        <fullName evidence="4">Co-chaperone protein HscB homolog</fullName>
    </recommendedName>
</protein>
<dbReference type="InterPro" id="IPR001623">
    <property type="entry name" value="DnaJ_domain"/>
</dbReference>
<accession>A0A2Z4JTN0</accession>
<dbReference type="InterPro" id="IPR036386">
    <property type="entry name" value="HscB_C_sf"/>
</dbReference>
<evidence type="ECO:0000256" key="1">
    <source>
        <dbReference type="ARBA" id="ARBA00010476"/>
    </source>
</evidence>
<name>A0A2Z4JTN0_9BURK</name>
<dbReference type="NCBIfam" id="TIGR00714">
    <property type="entry name" value="hscB"/>
    <property type="match status" value="1"/>
</dbReference>
<dbReference type="CDD" id="cd06257">
    <property type="entry name" value="DnaJ"/>
    <property type="match status" value="1"/>
</dbReference>
<gene>
    <name evidence="4 7" type="primary">hscB</name>
    <name evidence="8" type="ORF">DP176_05160</name>
    <name evidence="7" type="ORF">G6731_00705</name>
    <name evidence="6" type="ORF">Pas1_06345</name>
</gene>
<dbReference type="Proteomes" id="UP000783102">
    <property type="component" value="Unassembled WGS sequence"/>
</dbReference>
<dbReference type="SUPFAM" id="SSF46565">
    <property type="entry name" value="Chaperone J-domain"/>
    <property type="match status" value="1"/>
</dbReference>
<evidence type="ECO:0000259" key="5">
    <source>
        <dbReference type="PROSITE" id="PS50076"/>
    </source>
</evidence>
<dbReference type="EMBL" id="QMCH01000003">
    <property type="protein sequence ID" value="RAZ41968.1"/>
    <property type="molecule type" value="Genomic_DNA"/>
</dbReference>
<evidence type="ECO:0000313" key="9">
    <source>
        <dbReference type="Proteomes" id="UP000248592"/>
    </source>
</evidence>
<dbReference type="GO" id="GO:0051259">
    <property type="term" value="P:protein complex oligomerization"/>
    <property type="evidence" value="ECO:0007669"/>
    <property type="project" value="InterPro"/>
</dbReference>
<sequence>MSVVVVNPSASDDYFCFFGLKEQFKIDLSALDQAYLSIQKEVHPDRHARGSDSEQRLAMQMATLANTAYQTLKNPVQRGLYICQIHGVDAQLETNTAMPAAFLMRQMDWRESLDEKAEDLEALEVLTEEVNKSKEEVISEIALAIDSAHQYERAAELLRGLLFIDKFAVELDDAIAALV</sequence>
<dbReference type="GeneID" id="66831883"/>
<dbReference type="Pfam" id="PF07743">
    <property type="entry name" value="HSCB_C"/>
    <property type="match status" value="1"/>
</dbReference>
<dbReference type="InterPro" id="IPR036869">
    <property type="entry name" value="J_dom_sf"/>
</dbReference>
<dbReference type="GO" id="GO:0001671">
    <property type="term" value="F:ATPase activator activity"/>
    <property type="evidence" value="ECO:0007669"/>
    <property type="project" value="InterPro"/>
</dbReference>
<dbReference type="InterPro" id="IPR009073">
    <property type="entry name" value="HscB_oligo_C"/>
</dbReference>
<dbReference type="Proteomes" id="UP000248592">
    <property type="component" value="Chromosome"/>
</dbReference>
<evidence type="ECO:0000256" key="2">
    <source>
        <dbReference type="ARBA" id="ARBA00023186"/>
    </source>
</evidence>
<dbReference type="GO" id="GO:0044571">
    <property type="term" value="P:[2Fe-2S] cluster assembly"/>
    <property type="evidence" value="ECO:0007669"/>
    <property type="project" value="InterPro"/>
</dbReference>
<dbReference type="KEGG" id="poh:DPM16_02755"/>
<evidence type="ECO:0000313" key="6">
    <source>
        <dbReference type="EMBL" id="AWW50033.1"/>
    </source>
</evidence>
<dbReference type="EMBL" id="JAANEY010000001">
    <property type="protein sequence ID" value="MBT8550481.1"/>
    <property type="molecule type" value="Genomic_DNA"/>
</dbReference>
<dbReference type="GO" id="GO:1990230">
    <property type="term" value="C:iron-sulfur cluster transfer complex"/>
    <property type="evidence" value="ECO:0007669"/>
    <property type="project" value="TreeGrafter"/>
</dbReference>
<dbReference type="SMART" id="SM00271">
    <property type="entry name" value="DnaJ"/>
    <property type="match status" value="1"/>
</dbReference>
<feature type="domain" description="J" evidence="5">
    <location>
        <begin position="13"/>
        <end position="77"/>
    </location>
</feature>
<comment type="function">
    <text evidence="3 4">Co-chaperone involved in the maturation of iron-sulfur cluster-containing proteins. Seems to help targeting proteins to be folded toward HscA.</text>
</comment>